<protein>
    <recommendedName>
        <fullName evidence="18">Histone-lysine N-methyltransferase PRDM9-like</fullName>
    </recommendedName>
</protein>
<comment type="subcellular location">
    <subcellularLocation>
        <location evidence="1">Nucleus</location>
    </subcellularLocation>
</comment>
<dbReference type="FunFam" id="3.30.160.60:FF:001498">
    <property type="entry name" value="Zinc finger protein 404"/>
    <property type="match status" value="1"/>
</dbReference>
<dbReference type="InterPro" id="IPR050331">
    <property type="entry name" value="Zinc_finger"/>
</dbReference>
<evidence type="ECO:0000256" key="6">
    <source>
        <dbReference type="ARBA" id="ARBA00022737"/>
    </source>
</evidence>
<dbReference type="AlphaFoldDB" id="A0ABD0WB69"/>
<organism evidence="16 17">
    <name type="scientific">Umbra pygmaea</name>
    <name type="common">Eastern mudminnow</name>
    <dbReference type="NCBI Taxonomy" id="75934"/>
    <lineage>
        <taxon>Eukaryota</taxon>
        <taxon>Metazoa</taxon>
        <taxon>Chordata</taxon>
        <taxon>Craniata</taxon>
        <taxon>Vertebrata</taxon>
        <taxon>Euteleostomi</taxon>
        <taxon>Actinopterygii</taxon>
        <taxon>Neopterygii</taxon>
        <taxon>Teleostei</taxon>
        <taxon>Protacanthopterygii</taxon>
        <taxon>Esociformes</taxon>
        <taxon>Umbridae</taxon>
        <taxon>Umbra</taxon>
    </lineage>
</organism>
<keyword evidence="7 12" id="KW-0863">Zinc-finger</keyword>
<evidence type="ECO:0000313" key="16">
    <source>
        <dbReference type="EMBL" id="KAL0968874.1"/>
    </source>
</evidence>
<dbReference type="InterPro" id="IPR013087">
    <property type="entry name" value="Znf_C2H2_type"/>
</dbReference>
<dbReference type="Proteomes" id="UP001557470">
    <property type="component" value="Unassembled WGS sequence"/>
</dbReference>
<keyword evidence="11" id="KW-0539">Nucleus</keyword>
<evidence type="ECO:0000256" key="13">
    <source>
        <dbReference type="SAM" id="MobiDB-lite"/>
    </source>
</evidence>
<feature type="compositionally biased region" description="Basic and acidic residues" evidence="13">
    <location>
        <begin position="248"/>
        <end position="258"/>
    </location>
</feature>
<accession>A0ABD0WB69</accession>
<dbReference type="Pfam" id="PF00096">
    <property type="entry name" value="zf-C2H2"/>
    <property type="match status" value="2"/>
</dbReference>
<gene>
    <name evidence="16" type="ORF">UPYG_G00273030</name>
</gene>
<dbReference type="PROSITE" id="PS50157">
    <property type="entry name" value="ZINC_FINGER_C2H2_2"/>
    <property type="match status" value="3"/>
</dbReference>
<evidence type="ECO:0000256" key="11">
    <source>
        <dbReference type="ARBA" id="ARBA00023242"/>
    </source>
</evidence>
<evidence type="ECO:0000256" key="10">
    <source>
        <dbReference type="ARBA" id="ARBA00023163"/>
    </source>
</evidence>
<feature type="region of interest" description="Disordered" evidence="13">
    <location>
        <begin position="116"/>
        <end position="138"/>
    </location>
</feature>
<evidence type="ECO:0000256" key="4">
    <source>
        <dbReference type="ARBA" id="ARBA00022691"/>
    </source>
</evidence>
<dbReference type="Pfam" id="PF21549">
    <property type="entry name" value="PRDM2_PR"/>
    <property type="match status" value="1"/>
</dbReference>
<evidence type="ECO:0000256" key="8">
    <source>
        <dbReference type="ARBA" id="ARBA00022833"/>
    </source>
</evidence>
<dbReference type="EMBL" id="JAGEUA010000008">
    <property type="protein sequence ID" value="KAL0968874.1"/>
    <property type="molecule type" value="Genomic_DNA"/>
</dbReference>
<feature type="domain" description="C2H2-type" evidence="14">
    <location>
        <begin position="582"/>
        <end position="609"/>
    </location>
</feature>
<proteinExistence type="predicted"/>
<dbReference type="FunFam" id="3.30.160.60:FF:001290">
    <property type="entry name" value="Zinc finger 45-like"/>
    <property type="match status" value="1"/>
</dbReference>
<dbReference type="InterPro" id="IPR001214">
    <property type="entry name" value="SET_dom"/>
</dbReference>
<feature type="region of interest" description="Disordered" evidence="13">
    <location>
        <begin position="552"/>
        <end position="581"/>
    </location>
</feature>
<feature type="compositionally biased region" description="Polar residues" evidence="13">
    <location>
        <begin position="552"/>
        <end position="574"/>
    </location>
</feature>
<evidence type="ECO:0008006" key="18">
    <source>
        <dbReference type="Google" id="ProtNLM"/>
    </source>
</evidence>
<keyword evidence="6" id="KW-0677">Repeat</keyword>
<dbReference type="Gene3D" id="2.170.270.10">
    <property type="entry name" value="SET domain"/>
    <property type="match status" value="1"/>
</dbReference>
<dbReference type="GO" id="GO:0005634">
    <property type="term" value="C:nucleus"/>
    <property type="evidence" value="ECO:0007669"/>
    <property type="project" value="UniProtKB-SubCell"/>
</dbReference>
<feature type="domain" description="C2H2-type" evidence="14">
    <location>
        <begin position="638"/>
        <end position="665"/>
    </location>
</feature>
<dbReference type="GO" id="GO:0008270">
    <property type="term" value="F:zinc ion binding"/>
    <property type="evidence" value="ECO:0007669"/>
    <property type="project" value="UniProtKB-KW"/>
</dbReference>
<dbReference type="InterPro" id="IPR036236">
    <property type="entry name" value="Znf_C2H2_sf"/>
</dbReference>
<comment type="caution">
    <text evidence="16">The sequence shown here is derived from an EMBL/GenBank/DDBJ whole genome shotgun (WGS) entry which is preliminary data.</text>
</comment>
<evidence type="ECO:0000259" key="15">
    <source>
        <dbReference type="PROSITE" id="PS50280"/>
    </source>
</evidence>
<keyword evidence="10" id="KW-0804">Transcription</keyword>
<evidence type="ECO:0000256" key="12">
    <source>
        <dbReference type="PROSITE-ProRule" id="PRU00042"/>
    </source>
</evidence>
<dbReference type="PANTHER" id="PTHR16515:SF58">
    <property type="entry name" value="ZINC FINGER PROTEIN 22"/>
    <property type="match status" value="1"/>
</dbReference>
<dbReference type="SMART" id="SM00355">
    <property type="entry name" value="ZnF_C2H2"/>
    <property type="match status" value="4"/>
</dbReference>
<keyword evidence="4" id="KW-0949">S-adenosyl-L-methionine</keyword>
<keyword evidence="17" id="KW-1185">Reference proteome</keyword>
<dbReference type="PANTHER" id="PTHR16515">
    <property type="entry name" value="PR DOMAIN ZINC FINGER PROTEIN"/>
    <property type="match status" value="1"/>
</dbReference>
<keyword evidence="3" id="KW-0808">Transferase</keyword>
<dbReference type="SUPFAM" id="SSF82199">
    <property type="entry name" value="SET domain"/>
    <property type="match status" value="1"/>
</dbReference>
<dbReference type="FunFam" id="3.30.160.60:FF:000145">
    <property type="entry name" value="Zinc finger protein 574"/>
    <property type="match status" value="1"/>
</dbReference>
<dbReference type="PROSITE" id="PS50280">
    <property type="entry name" value="SET"/>
    <property type="match status" value="1"/>
</dbReference>
<dbReference type="InterPro" id="IPR044417">
    <property type="entry name" value="PRDM7_9_PR-SET"/>
</dbReference>
<dbReference type="SUPFAM" id="SSF57667">
    <property type="entry name" value="beta-beta-alpha zinc fingers"/>
    <property type="match status" value="2"/>
</dbReference>
<keyword evidence="5" id="KW-0479">Metal-binding</keyword>
<evidence type="ECO:0000256" key="1">
    <source>
        <dbReference type="ARBA" id="ARBA00004123"/>
    </source>
</evidence>
<evidence type="ECO:0000256" key="3">
    <source>
        <dbReference type="ARBA" id="ARBA00022679"/>
    </source>
</evidence>
<evidence type="ECO:0000259" key="14">
    <source>
        <dbReference type="PROSITE" id="PS50157"/>
    </source>
</evidence>
<dbReference type="GO" id="GO:0008168">
    <property type="term" value="F:methyltransferase activity"/>
    <property type="evidence" value="ECO:0007669"/>
    <property type="project" value="UniProtKB-KW"/>
</dbReference>
<evidence type="ECO:0000256" key="5">
    <source>
        <dbReference type="ARBA" id="ARBA00022723"/>
    </source>
</evidence>
<evidence type="ECO:0000313" key="17">
    <source>
        <dbReference type="Proteomes" id="UP001557470"/>
    </source>
</evidence>
<dbReference type="PROSITE" id="PS00028">
    <property type="entry name" value="ZINC_FINGER_C2H2_1"/>
    <property type="match status" value="3"/>
</dbReference>
<keyword evidence="8" id="KW-0862">Zinc</keyword>
<feature type="domain" description="SET" evidence="15">
    <location>
        <begin position="361"/>
        <end position="475"/>
    </location>
</feature>
<keyword evidence="2" id="KW-0489">Methyltransferase</keyword>
<name>A0ABD0WB69_UMBPY</name>
<dbReference type="GO" id="GO:0032259">
    <property type="term" value="P:methylation"/>
    <property type="evidence" value="ECO:0007669"/>
    <property type="project" value="UniProtKB-KW"/>
</dbReference>
<feature type="compositionally biased region" description="Polar residues" evidence="13">
    <location>
        <begin position="190"/>
        <end position="206"/>
    </location>
</feature>
<evidence type="ECO:0000256" key="2">
    <source>
        <dbReference type="ARBA" id="ARBA00022603"/>
    </source>
</evidence>
<dbReference type="InterPro" id="IPR046341">
    <property type="entry name" value="SET_dom_sf"/>
</dbReference>
<feature type="domain" description="C2H2-type" evidence="14">
    <location>
        <begin position="610"/>
        <end position="637"/>
    </location>
</feature>
<dbReference type="Pfam" id="PF13912">
    <property type="entry name" value="zf-C2H2_6"/>
    <property type="match status" value="1"/>
</dbReference>
<keyword evidence="9" id="KW-0805">Transcription regulation</keyword>
<evidence type="ECO:0000256" key="7">
    <source>
        <dbReference type="ARBA" id="ARBA00022771"/>
    </source>
</evidence>
<reference evidence="16 17" key="1">
    <citation type="submission" date="2024-06" db="EMBL/GenBank/DDBJ databases">
        <authorList>
            <person name="Pan Q."/>
            <person name="Wen M."/>
            <person name="Jouanno E."/>
            <person name="Zahm M."/>
            <person name="Klopp C."/>
            <person name="Cabau C."/>
            <person name="Louis A."/>
            <person name="Berthelot C."/>
            <person name="Parey E."/>
            <person name="Roest Crollius H."/>
            <person name="Montfort J."/>
            <person name="Robinson-Rechavi M."/>
            <person name="Bouchez O."/>
            <person name="Lampietro C."/>
            <person name="Lopez Roques C."/>
            <person name="Donnadieu C."/>
            <person name="Postlethwait J."/>
            <person name="Bobe J."/>
            <person name="Verreycken H."/>
            <person name="Guiguen Y."/>
        </authorList>
    </citation>
    <scope>NUCLEOTIDE SEQUENCE [LARGE SCALE GENOMIC DNA]</scope>
    <source>
        <strain evidence="16">Up_M1</strain>
        <tissue evidence="16">Testis</tissue>
    </source>
</reference>
<dbReference type="Gene3D" id="3.30.160.60">
    <property type="entry name" value="Classic Zinc Finger"/>
    <property type="match status" value="3"/>
</dbReference>
<sequence>MNSSQEELQSDFRVKGQIVVHVKEEEELFEMKVEEEEGVTRFKEKEKNVRVKEEDESSVTWGEITTVKQEQDKETPAVTVHRGQEALMEEDFFRFKEEGEKEEKVALVTVKEEAEGEEEIGCQITTSPGHYTPRVSLVRRDGPRDSEIKRELTLVLERCLPARVVLRPSAPRSFKPRTRRPASQKAPTRRTASQKAPTRRTASQKAPTRRPGSQEGPTRRPDSHGVPLPDNPATIQDGESEVSLSRGGEARSSTREGGPDNPAVTQGGAPLLLPKTSTSETECVERQNDMYRCCRNMRDRPRITYTEEQEEEELTDDHFLYCEGCRCFLIEGCEVHGTPLFIPDIPTPLGVPDRARLTLPPGLEVRTSGIPEAGLGVFNQGNTVAPGTHYGPYEGEMTDKDQAMESGYSWVIYKERCLHYYIDARRESHSNWMRYVNCAHKKGEQNLLAFQYRGGIVYCCCKPIALGEELLVWYEEEYAKHLDWVFHSLWDNKCSAKDVKVKLSQSHIYYCCRCSFSSTSQIYLIKHMKTSHHEEDIRLLRSGEIRAERIMTSSSSPHHQTISGSTRRPSTMKQKTSKIGPHPCSHCGKSFTKDNSLRTHLRIHTGYKPYDCSQCGKTFSREDVLRTHQRTHTGEKPYYCFQCGKTFSQLQHLTGHQRIHTGRME</sequence>
<dbReference type="CDD" id="cd19193">
    <property type="entry name" value="PR-SET_PRDM7_9"/>
    <property type="match status" value="1"/>
</dbReference>
<feature type="region of interest" description="Disordered" evidence="13">
    <location>
        <begin position="168"/>
        <end position="282"/>
    </location>
</feature>
<evidence type="ECO:0000256" key="9">
    <source>
        <dbReference type="ARBA" id="ARBA00023015"/>
    </source>
</evidence>